<sequence length="151" mass="17143">MVLHAMMLLLLTRAISTEEIKKLPGTEELEINFKHYSGYFQVSDTHYLHYWFVESQNNVTTNPLIFWFNGGPGCSSLDGLLNEMGPYVVNDDGKTLRENPYSWNKLASIVYIESPAGVGYSYSSNGNLVTDDDKVHFGNNFLETYILAFKI</sequence>
<dbReference type="WBParaSite" id="EEL_0000261301-mRNA-1">
    <property type="protein sequence ID" value="EEL_0000261301-mRNA-1"/>
    <property type="gene ID" value="EEL_0000261301"/>
</dbReference>
<dbReference type="InterPro" id="IPR029058">
    <property type="entry name" value="AB_hydrolase_fold"/>
</dbReference>
<dbReference type="PANTHER" id="PTHR11802:SF418">
    <property type="entry name" value="SERINE CARBOXYPEPTIDASE CTSA-1.1"/>
    <property type="match status" value="1"/>
</dbReference>
<protein>
    <submittedName>
        <fullName evidence="4">Uncharacterized protein</fullName>
    </submittedName>
</protein>
<keyword evidence="2" id="KW-0732">Signal</keyword>
<comment type="similarity">
    <text evidence="1">Belongs to the peptidase S10 family.</text>
</comment>
<feature type="chain" id="PRO_5006447633" evidence="2">
    <location>
        <begin position="18"/>
        <end position="151"/>
    </location>
</feature>
<dbReference type="Pfam" id="PF00450">
    <property type="entry name" value="Peptidase_S10"/>
    <property type="match status" value="1"/>
</dbReference>
<proteinExistence type="inferred from homology"/>
<feature type="signal peptide" evidence="2">
    <location>
        <begin position="1"/>
        <end position="17"/>
    </location>
</feature>
<reference evidence="4" key="1">
    <citation type="submission" date="2017-02" db="UniProtKB">
        <authorList>
            <consortium name="WormBaseParasite"/>
        </authorList>
    </citation>
    <scope>IDENTIFICATION</scope>
</reference>
<evidence type="ECO:0000256" key="1">
    <source>
        <dbReference type="ARBA" id="ARBA00009431"/>
    </source>
</evidence>
<dbReference type="Gene3D" id="3.40.50.1820">
    <property type="entry name" value="alpha/beta hydrolase"/>
    <property type="match status" value="1"/>
</dbReference>
<dbReference type="Proteomes" id="UP000050640">
    <property type="component" value="Unplaced"/>
</dbReference>
<evidence type="ECO:0000256" key="2">
    <source>
        <dbReference type="SAM" id="SignalP"/>
    </source>
</evidence>
<dbReference type="SUPFAM" id="SSF53474">
    <property type="entry name" value="alpha/beta-Hydrolases"/>
    <property type="match status" value="1"/>
</dbReference>
<dbReference type="PRINTS" id="PR00724">
    <property type="entry name" value="CRBOXYPTASEC"/>
</dbReference>
<dbReference type="PANTHER" id="PTHR11802">
    <property type="entry name" value="SERINE PROTEASE FAMILY S10 SERINE CARBOXYPEPTIDASE"/>
    <property type="match status" value="1"/>
</dbReference>
<evidence type="ECO:0000313" key="4">
    <source>
        <dbReference type="WBParaSite" id="EEL_0000261301-mRNA-1"/>
    </source>
</evidence>
<dbReference type="GO" id="GO:0006508">
    <property type="term" value="P:proteolysis"/>
    <property type="evidence" value="ECO:0007669"/>
    <property type="project" value="InterPro"/>
</dbReference>
<name>A0A0R3RMA3_9BILA</name>
<evidence type="ECO:0000313" key="3">
    <source>
        <dbReference type="Proteomes" id="UP000050640"/>
    </source>
</evidence>
<organism evidence="3 4">
    <name type="scientific">Elaeophora elaphi</name>
    <dbReference type="NCBI Taxonomy" id="1147741"/>
    <lineage>
        <taxon>Eukaryota</taxon>
        <taxon>Metazoa</taxon>
        <taxon>Ecdysozoa</taxon>
        <taxon>Nematoda</taxon>
        <taxon>Chromadorea</taxon>
        <taxon>Rhabditida</taxon>
        <taxon>Spirurina</taxon>
        <taxon>Spiruromorpha</taxon>
        <taxon>Filarioidea</taxon>
        <taxon>Onchocercidae</taxon>
        <taxon>Elaeophora</taxon>
    </lineage>
</organism>
<dbReference type="STRING" id="1147741.A0A0R3RMA3"/>
<dbReference type="GO" id="GO:0004185">
    <property type="term" value="F:serine-type carboxypeptidase activity"/>
    <property type="evidence" value="ECO:0007669"/>
    <property type="project" value="InterPro"/>
</dbReference>
<dbReference type="AlphaFoldDB" id="A0A0R3RMA3"/>
<dbReference type="InterPro" id="IPR001563">
    <property type="entry name" value="Peptidase_S10"/>
</dbReference>
<accession>A0A0R3RMA3</accession>
<keyword evidence="3" id="KW-1185">Reference proteome</keyword>